<dbReference type="SUPFAM" id="SSF56784">
    <property type="entry name" value="HAD-like"/>
    <property type="match status" value="1"/>
</dbReference>
<keyword evidence="1" id="KW-0378">Hydrolase</keyword>
<dbReference type="SFLD" id="SFLDS00003">
    <property type="entry name" value="Haloacid_Dehalogenase"/>
    <property type="match status" value="1"/>
</dbReference>
<organism evidence="1 2">
    <name type="scientific">Candidatus Merdibacter merdavium</name>
    <dbReference type="NCBI Taxonomy" id="2838692"/>
    <lineage>
        <taxon>Bacteria</taxon>
        <taxon>Bacillati</taxon>
        <taxon>Bacillota</taxon>
        <taxon>Erysipelotrichia</taxon>
        <taxon>Erysipelotrichales</taxon>
        <taxon>Erysipelotrichaceae</taxon>
        <taxon>Merdibacter</taxon>
    </lineage>
</organism>
<accession>A0A9D2NQR4</accession>
<dbReference type="InterPro" id="IPR041492">
    <property type="entry name" value="HAD_2"/>
</dbReference>
<dbReference type="InterPro" id="IPR050155">
    <property type="entry name" value="HAD-like_hydrolase_sf"/>
</dbReference>
<gene>
    <name evidence="1" type="ORF">H9702_06990</name>
</gene>
<dbReference type="GO" id="GO:0005829">
    <property type="term" value="C:cytosol"/>
    <property type="evidence" value="ECO:0007669"/>
    <property type="project" value="TreeGrafter"/>
</dbReference>
<sequence length="212" mass="24460">MDEITTVVWDWNGTLLDDVELCMESINRLLREHRLPQLDHERYQRVFQFPIIEYYRKAGFDFEQESFESLAHRYMSYYQPRSLSCSLYEHAQDALAHLRDKGLHQVLLSASRLDYLHDQLSRYPIASYFEEVLGIGDVYAKSKESLARRFISRSGLDPRQVVFAGDSVHDYEVASAAGCRCVLIANGHEHKDKLKQCGCPVVTDIGSFASLF</sequence>
<dbReference type="PANTHER" id="PTHR43434">
    <property type="entry name" value="PHOSPHOGLYCOLATE PHOSPHATASE"/>
    <property type="match status" value="1"/>
</dbReference>
<dbReference type="AlphaFoldDB" id="A0A9D2NQR4"/>
<name>A0A9D2NQR4_9FIRM</name>
<dbReference type="Pfam" id="PF13419">
    <property type="entry name" value="HAD_2"/>
    <property type="match status" value="1"/>
</dbReference>
<reference evidence="1" key="2">
    <citation type="submission" date="2021-04" db="EMBL/GenBank/DDBJ databases">
        <authorList>
            <person name="Gilroy R."/>
        </authorList>
    </citation>
    <scope>NUCLEOTIDE SEQUENCE</scope>
    <source>
        <strain evidence="1">CHK187-11901</strain>
    </source>
</reference>
<dbReference type="EMBL" id="DWWM01000044">
    <property type="protein sequence ID" value="HJC36861.1"/>
    <property type="molecule type" value="Genomic_DNA"/>
</dbReference>
<dbReference type="Gene3D" id="1.10.150.240">
    <property type="entry name" value="Putative phosphatase, domain 2"/>
    <property type="match status" value="1"/>
</dbReference>
<dbReference type="GO" id="GO:0006281">
    <property type="term" value="P:DNA repair"/>
    <property type="evidence" value="ECO:0007669"/>
    <property type="project" value="TreeGrafter"/>
</dbReference>
<dbReference type="SFLD" id="SFLDG01129">
    <property type="entry name" value="C1.5:_HAD__Beta-PGM__Phosphata"/>
    <property type="match status" value="1"/>
</dbReference>
<dbReference type="InterPro" id="IPR023214">
    <property type="entry name" value="HAD_sf"/>
</dbReference>
<dbReference type="GO" id="GO:0008967">
    <property type="term" value="F:phosphoglycolate phosphatase activity"/>
    <property type="evidence" value="ECO:0007669"/>
    <property type="project" value="TreeGrafter"/>
</dbReference>
<dbReference type="Gene3D" id="3.40.50.1000">
    <property type="entry name" value="HAD superfamily/HAD-like"/>
    <property type="match status" value="1"/>
</dbReference>
<comment type="caution">
    <text evidence="1">The sequence shown here is derived from an EMBL/GenBank/DDBJ whole genome shotgun (WGS) entry which is preliminary data.</text>
</comment>
<reference evidence="1" key="1">
    <citation type="journal article" date="2021" name="PeerJ">
        <title>Extensive microbial diversity within the chicken gut microbiome revealed by metagenomics and culture.</title>
        <authorList>
            <person name="Gilroy R."/>
            <person name="Ravi A."/>
            <person name="Getino M."/>
            <person name="Pursley I."/>
            <person name="Horton D.L."/>
            <person name="Alikhan N.F."/>
            <person name="Baker D."/>
            <person name="Gharbi K."/>
            <person name="Hall N."/>
            <person name="Watson M."/>
            <person name="Adriaenssens E.M."/>
            <person name="Foster-Nyarko E."/>
            <person name="Jarju S."/>
            <person name="Secka A."/>
            <person name="Antonio M."/>
            <person name="Oren A."/>
            <person name="Chaudhuri R.R."/>
            <person name="La Ragione R."/>
            <person name="Hildebrand F."/>
            <person name="Pallen M.J."/>
        </authorList>
    </citation>
    <scope>NUCLEOTIDE SEQUENCE</scope>
    <source>
        <strain evidence="1">CHK187-11901</strain>
    </source>
</reference>
<evidence type="ECO:0000313" key="2">
    <source>
        <dbReference type="Proteomes" id="UP000823896"/>
    </source>
</evidence>
<dbReference type="InterPro" id="IPR036412">
    <property type="entry name" value="HAD-like_sf"/>
</dbReference>
<dbReference type="InterPro" id="IPR023198">
    <property type="entry name" value="PGP-like_dom2"/>
</dbReference>
<dbReference type="Proteomes" id="UP000823896">
    <property type="component" value="Unassembled WGS sequence"/>
</dbReference>
<evidence type="ECO:0000313" key="1">
    <source>
        <dbReference type="EMBL" id="HJC36861.1"/>
    </source>
</evidence>
<protein>
    <submittedName>
        <fullName evidence="1">HAD family hydrolase</fullName>
    </submittedName>
</protein>
<dbReference type="PANTHER" id="PTHR43434:SF1">
    <property type="entry name" value="PHOSPHOGLYCOLATE PHOSPHATASE"/>
    <property type="match status" value="1"/>
</dbReference>
<proteinExistence type="predicted"/>